<evidence type="ECO:0000313" key="3">
    <source>
        <dbReference type="Proteomes" id="UP000091979"/>
    </source>
</evidence>
<comment type="similarity">
    <text evidence="1">Belongs to the UPF0434 family.</text>
</comment>
<dbReference type="OrthoDB" id="9812205at2"/>
<proteinExistence type="inferred from homology"/>
<gene>
    <name evidence="2" type="ORF">SP90_09875</name>
</gene>
<dbReference type="SUPFAM" id="SSF158997">
    <property type="entry name" value="Trm112p-like"/>
    <property type="match status" value="1"/>
</dbReference>
<comment type="caution">
    <text evidence="2">The sequence shown here is derived from an EMBL/GenBank/DDBJ whole genome shotgun (WGS) entry which is preliminary data.</text>
</comment>
<dbReference type="PATRIC" id="fig|1560234.3.peg.809"/>
<dbReference type="Pfam" id="PF03966">
    <property type="entry name" value="Trm112p"/>
    <property type="match status" value="1"/>
</dbReference>
<dbReference type="STRING" id="1560234.SP90_09875"/>
<dbReference type="PANTHER" id="PTHR33505:SF4">
    <property type="entry name" value="PROTEIN PREY, MITOCHONDRIAL"/>
    <property type="match status" value="1"/>
</dbReference>
<dbReference type="AlphaFoldDB" id="A0A1B7XC61"/>
<organism evidence="2 3">
    <name type="scientific">Halodesulfovibrio spirochaetisodalis</name>
    <dbReference type="NCBI Taxonomy" id="1560234"/>
    <lineage>
        <taxon>Bacteria</taxon>
        <taxon>Pseudomonadati</taxon>
        <taxon>Thermodesulfobacteriota</taxon>
        <taxon>Desulfovibrionia</taxon>
        <taxon>Desulfovibrionales</taxon>
        <taxon>Desulfovibrionaceae</taxon>
        <taxon>Halodesulfovibrio</taxon>
    </lineage>
</organism>
<dbReference type="InterPro" id="IPR005651">
    <property type="entry name" value="Trm112-like"/>
</dbReference>
<evidence type="ECO:0000313" key="2">
    <source>
        <dbReference type="EMBL" id="OBQ51508.1"/>
    </source>
</evidence>
<dbReference type="Proteomes" id="UP000091979">
    <property type="component" value="Unassembled WGS sequence"/>
</dbReference>
<dbReference type="PANTHER" id="PTHR33505">
    <property type="entry name" value="ZGC:162634"/>
    <property type="match status" value="1"/>
</dbReference>
<evidence type="ECO:0000256" key="1">
    <source>
        <dbReference type="HAMAP-Rule" id="MF_01187"/>
    </source>
</evidence>
<name>A0A1B7XC61_9BACT</name>
<keyword evidence="3" id="KW-1185">Reference proteome</keyword>
<protein>
    <recommendedName>
        <fullName evidence="1">UPF0434 protein SP90_09875</fullName>
    </recommendedName>
</protein>
<accession>A0A1B7XC61</accession>
<reference evidence="2 3" key="1">
    <citation type="submission" date="2015-01" db="EMBL/GenBank/DDBJ databases">
        <title>Desulfovibrio sp. JC271 draft genome sequence.</title>
        <authorList>
            <person name="Shivani Y."/>
            <person name="Subhash Y."/>
            <person name="Sasikala C."/>
            <person name="Ramana C.V."/>
        </authorList>
    </citation>
    <scope>NUCLEOTIDE SEQUENCE [LARGE SCALE GENOMIC DNA]</scope>
    <source>
        <strain evidence="2 3">JC271</strain>
    </source>
</reference>
<dbReference type="EMBL" id="JXMS01000015">
    <property type="protein sequence ID" value="OBQ51508.1"/>
    <property type="molecule type" value="Genomic_DNA"/>
</dbReference>
<dbReference type="GO" id="GO:0005829">
    <property type="term" value="C:cytosol"/>
    <property type="evidence" value="ECO:0007669"/>
    <property type="project" value="TreeGrafter"/>
</dbReference>
<dbReference type="HAMAP" id="MF_01187">
    <property type="entry name" value="UPF0434"/>
    <property type="match status" value="1"/>
</dbReference>
<dbReference type="Gene3D" id="2.20.25.10">
    <property type="match status" value="1"/>
</dbReference>
<sequence length="67" mass="7253">MTVQADLLKILACPKCKGSLELTADKDGLSCAKCSVVYPIREDIPVMLVEEAISQEAWDNGARETGK</sequence>
<dbReference type="RefSeq" id="WP_066855209.1">
    <property type="nucleotide sequence ID" value="NZ_JXMS01000015.1"/>
</dbReference>